<dbReference type="AlphaFoldDB" id="A0A8S1CNM5"/>
<comment type="caution">
    <text evidence="2">The sequence shown here is derived from an EMBL/GenBank/DDBJ whole genome shotgun (WGS) entry which is preliminary data.</text>
</comment>
<sequence>MKLLVVLCAVLAVTSAAGIHDALVAKWSPTVADDSLYSIPTTKGGLDNDAISWVQVPGDAGDPFTIHCENDNERYCVLFDLNGFIAGEQYSIPDEDIANVSGNYSFENVPSFRRTTRFGRNVWTGTAFFVSPTVLDNGGRTDLSEGTIVELWVQKGDSYKTAEQIPLDRFDLEANTNYLLCNCVPGMGIHYYTEMYQAGSCDKFDPWFLMYTGFHMYTAVRVDGNCNDFEPWFLLYVGLDFVGLGFQSFGRAQVRPNIRHYDENIPLDDFLFIVPSAPKCFTDLYAGDGAISLRTFFVSDPLADNWCPEI</sequence>
<proteinExistence type="predicted"/>
<evidence type="ECO:0000313" key="3">
    <source>
        <dbReference type="Proteomes" id="UP000494165"/>
    </source>
</evidence>
<organism evidence="2 3">
    <name type="scientific">Cloeon dipterum</name>
    <dbReference type="NCBI Taxonomy" id="197152"/>
    <lineage>
        <taxon>Eukaryota</taxon>
        <taxon>Metazoa</taxon>
        <taxon>Ecdysozoa</taxon>
        <taxon>Arthropoda</taxon>
        <taxon>Hexapoda</taxon>
        <taxon>Insecta</taxon>
        <taxon>Pterygota</taxon>
        <taxon>Palaeoptera</taxon>
        <taxon>Ephemeroptera</taxon>
        <taxon>Pisciforma</taxon>
        <taxon>Baetidae</taxon>
        <taxon>Cloeon</taxon>
    </lineage>
</organism>
<protein>
    <submittedName>
        <fullName evidence="2">Uncharacterized protein</fullName>
    </submittedName>
</protein>
<gene>
    <name evidence="2" type="ORF">CLODIP_2_CD12618</name>
</gene>
<keyword evidence="1" id="KW-0732">Signal</keyword>
<dbReference type="EMBL" id="CADEPI010000081">
    <property type="protein sequence ID" value="CAB3373094.1"/>
    <property type="molecule type" value="Genomic_DNA"/>
</dbReference>
<dbReference type="OrthoDB" id="6042561at2759"/>
<reference evidence="2 3" key="1">
    <citation type="submission" date="2020-04" db="EMBL/GenBank/DDBJ databases">
        <authorList>
            <person name="Alioto T."/>
            <person name="Alioto T."/>
            <person name="Gomez Garrido J."/>
        </authorList>
    </citation>
    <scope>NUCLEOTIDE SEQUENCE [LARGE SCALE GENOMIC DNA]</scope>
</reference>
<feature type="signal peptide" evidence="1">
    <location>
        <begin position="1"/>
        <end position="16"/>
    </location>
</feature>
<keyword evidence="3" id="KW-1185">Reference proteome</keyword>
<accession>A0A8S1CNM5</accession>
<evidence type="ECO:0000256" key="1">
    <source>
        <dbReference type="SAM" id="SignalP"/>
    </source>
</evidence>
<dbReference type="Proteomes" id="UP000494165">
    <property type="component" value="Unassembled WGS sequence"/>
</dbReference>
<name>A0A8S1CNM5_9INSE</name>
<feature type="chain" id="PRO_5035890490" evidence="1">
    <location>
        <begin position="17"/>
        <end position="310"/>
    </location>
</feature>
<evidence type="ECO:0000313" key="2">
    <source>
        <dbReference type="EMBL" id="CAB3373094.1"/>
    </source>
</evidence>